<accession>A0ABD8B6Y5</accession>
<dbReference type="Proteomes" id="UP000831534">
    <property type="component" value="Chromosome"/>
</dbReference>
<dbReference type="EMBL" id="CP091521">
    <property type="protein sequence ID" value="XHH49760.1"/>
    <property type="molecule type" value="Genomic_DNA"/>
</dbReference>
<evidence type="ECO:0000256" key="8">
    <source>
        <dbReference type="SAM" id="SignalP"/>
    </source>
</evidence>
<evidence type="ECO:0000256" key="5">
    <source>
        <dbReference type="ARBA" id="ARBA00023136"/>
    </source>
</evidence>
<evidence type="ECO:0000256" key="1">
    <source>
        <dbReference type="ARBA" id="ARBA00004571"/>
    </source>
</evidence>
<name>A0ABD8B6Y5_9NEIS</name>
<dbReference type="Pfam" id="PF24575">
    <property type="entry name" value="TPR_Slam"/>
    <property type="match status" value="1"/>
</dbReference>
<evidence type="ECO:0000256" key="3">
    <source>
        <dbReference type="ARBA" id="ARBA00022692"/>
    </source>
</evidence>
<dbReference type="SUPFAM" id="SSF48452">
    <property type="entry name" value="TPR-like"/>
    <property type="match status" value="1"/>
</dbReference>
<reference evidence="11 12" key="1">
    <citation type="journal article" date="2022" name="Res Sq">
        <title>Evolution of multicellular longitudinally dividing oral cavity symbionts (Neisseriaceae).</title>
        <authorList>
            <person name="Nyongesa S."/>
            <person name="Weber P."/>
            <person name="Bernet E."/>
            <person name="Pullido F."/>
            <person name="Nieckarz M."/>
            <person name="Delaby M."/>
            <person name="Nieves C."/>
            <person name="Viehboeck T."/>
            <person name="Krause N."/>
            <person name="Rivera-Millot A."/>
            <person name="Nakamura A."/>
            <person name="Vischer N."/>
            <person name="VanNieuwenhze M."/>
            <person name="Brun Y."/>
            <person name="Cava F."/>
            <person name="Bulgheresi S."/>
            <person name="Veyrier F."/>
        </authorList>
    </citation>
    <scope>NUCLEOTIDE SEQUENCE [LARGE SCALE GENOMIC DNA]</scope>
    <source>
        <strain evidence="11 12">17694</strain>
    </source>
</reference>
<comment type="similarity">
    <text evidence="7">Belongs to the Slam family.</text>
</comment>
<keyword evidence="11" id="KW-0449">Lipoprotein</keyword>
<sequence>MIKNIVRTSMAAWLLAWASVLPAADNTTLPGKPLGKTAQAPSMLSESEQQQLERALVVSVNPYDIARANQNAVRFLANEYRTRVSADKRDDSLLDWADIILNIGSDWQRTVQQYRKLLDKFPQQSLLRFQLAQALFHNGEPDAAQREFEKFRATPNLTLNHEKEADRWIMQIQQRQKWQFDLQFQLLNNSNVNQAPRHTVYYRLPGGATFSNAETAQRGYGYRLGLNAQKRWHLPLRYHALRLNTGLDFDHYLNLKKYSRIDTNVGLGWLYETPRHQAEVQPFWRKAWNARGEGRRKEGRMLPYSDEYGVRFRVWHWLNTRFQYDLMYQPSYVKYDNPIVARTSDASRHFVHASLSYQPNSKQNWQLGAHWSLLNAKDKTNANKTVGVNLGWRQEWPKSFYTDLTVGASRVRNQAPYWFGLRRTNHIYSVNAQVFNPTWQFKGFMPRLVVNYQKNKSNLTTQSYDTRDAYIFIQKTF</sequence>
<dbReference type="InterPro" id="IPR011990">
    <property type="entry name" value="TPR-like_helical_dom_sf"/>
</dbReference>
<evidence type="ECO:0000259" key="9">
    <source>
        <dbReference type="Pfam" id="PF04575"/>
    </source>
</evidence>
<evidence type="ECO:0000313" key="12">
    <source>
        <dbReference type="Proteomes" id="UP000831534"/>
    </source>
</evidence>
<comment type="subcellular location">
    <subcellularLocation>
        <location evidence="1">Cell outer membrane</location>
        <topology evidence="1">Multi-pass membrane protein</topology>
    </subcellularLocation>
</comment>
<organism evidence="11 12">
    <name type="scientific">Conchiformibius kuhniae</name>
    <dbReference type="NCBI Taxonomy" id="211502"/>
    <lineage>
        <taxon>Bacteria</taxon>
        <taxon>Pseudomonadati</taxon>
        <taxon>Pseudomonadota</taxon>
        <taxon>Betaproteobacteria</taxon>
        <taxon>Neisseriales</taxon>
        <taxon>Neisseriaceae</taxon>
        <taxon>Conchiformibius</taxon>
    </lineage>
</organism>
<dbReference type="AlphaFoldDB" id="A0ABD8B6Y5"/>
<dbReference type="Pfam" id="PF04575">
    <property type="entry name" value="SlipAM"/>
    <property type="match status" value="1"/>
</dbReference>
<evidence type="ECO:0000256" key="2">
    <source>
        <dbReference type="ARBA" id="ARBA00022452"/>
    </source>
</evidence>
<gene>
    <name evidence="11" type="ORF">LVJ77_12465</name>
</gene>
<dbReference type="KEGG" id="ckh:LVJ77_12465"/>
<evidence type="ECO:0000256" key="6">
    <source>
        <dbReference type="ARBA" id="ARBA00023237"/>
    </source>
</evidence>
<keyword evidence="2" id="KW-1134">Transmembrane beta strand</keyword>
<dbReference type="RefSeq" id="WP_027009835.1">
    <property type="nucleotide sequence ID" value="NZ_CP091521.1"/>
</dbReference>
<keyword evidence="3" id="KW-0812">Transmembrane</keyword>
<evidence type="ECO:0000259" key="10">
    <source>
        <dbReference type="Pfam" id="PF24575"/>
    </source>
</evidence>
<feature type="domain" description="Surface lipoprotein assembly modifier C-terminal" evidence="9">
    <location>
        <begin position="178"/>
        <end position="477"/>
    </location>
</feature>
<dbReference type="InterPro" id="IPR007655">
    <property type="entry name" value="Slam_C"/>
</dbReference>
<dbReference type="GO" id="GO:0009279">
    <property type="term" value="C:cell outer membrane"/>
    <property type="evidence" value="ECO:0007669"/>
    <property type="project" value="UniProtKB-SubCell"/>
</dbReference>
<evidence type="ECO:0000256" key="4">
    <source>
        <dbReference type="ARBA" id="ARBA00022729"/>
    </source>
</evidence>
<feature type="signal peptide" evidence="8">
    <location>
        <begin position="1"/>
        <end position="23"/>
    </location>
</feature>
<dbReference type="Gene3D" id="1.25.40.10">
    <property type="entry name" value="Tetratricopeptide repeat domain"/>
    <property type="match status" value="1"/>
</dbReference>
<keyword evidence="6" id="KW-0998">Cell outer membrane</keyword>
<evidence type="ECO:0000256" key="7">
    <source>
        <dbReference type="ARBA" id="ARBA00023609"/>
    </source>
</evidence>
<protein>
    <submittedName>
        <fullName evidence="11">Surface lipoprotein assembly modifier</fullName>
    </submittedName>
</protein>
<dbReference type="InterPro" id="IPR057556">
    <property type="entry name" value="TPR_Slam"/>
</dbReference>
<feature type="chain" id="PRO_5044762673" evidence="8">
    <location>
        <begin position="24"/>
        <end position="477"/>
    </location>
</feature>
<evidence type="ECO:0000313" key="11">
    <source>
        <dbReference type="EMBL" id="XHH49760.1"/>
    </source>
</evidence>
<proteinExistence type="inferred from homology"/>
<keyword evidence="4 8" id="KW-0732">Signal</keyword>
<keyword evidence="5" id="KW-0472">Membrane</keyword>
<keyword evidence="12" id="KW-1185">Reference proteome</keyword>
<feature type="domain" description="Surface lipoprotein assembly modifier N-terminal TPR repeats region" evidence="10">
    <location>
        <begin position="49"/>
        <end position="148"/>
    </location>
</feature>